<keyword evidence="11 13" id="KW-0012">Acyltransferase</keyword>
<dbReference type="InterPro" id="IPR028362">
    <property type="entry name" value="AlgI"/>
</dbReference>
<evidence type="ECO:0000256" key="8">
    <source>
        <dbReference type="ARBA" id="ARBA00022841"/>
    </source>
</evidence>
<evidence type="ECO:0000256" key="12">
    <source>
        <dbReference type="ARBA" id="ARBA00031030"/>
    </source>
</evidence>
<evidence type="ECO:0000256" key="1">
    <source>
        <dbReference type="ARBA" id="ARBA00004651"/>
    </source>
</evidence>
<feature type="transmembrane region" description="Helical" evidence="14">
    <location>
        <begin position="73"/>
        <end position="89"/>
    </location>
</feature>
<gene>
    <name evidence="16" type="ORF">GWK15_08400</name>
    <name evidence="15" type="ORF">GXW75_07170</name>
</gene>
<evidence type="ECO:0000256" key="13">
    <source>
        <dbReference type="PIRNR" id="PIRNR016636"/>
    </source>
</evidence>
<dbReference type="Proteomes" id="UP000746741">
    <property type="component" value="Unassembled WGS sequence"/>
</dbReference>
<keyword evidence="10 13" id="KW-0472">Membrane</keyword>
<dbReference type="InterPro" id="IPR004299">
    <property type="entry name" value="MBOAT_fam"/>
</dbReference>
<evidence type="ECO:0000256" key="14">
    <source>
        <dbReference type="SAM" id="Phobius"/>
    </source>
</evidence>
<keyword evidence="7 14" id="KW-0812">Transmembrane</keyword>
<feature type="transmembrane region" description="Helical" evidence="14">
    <location>
        <begin position="142"/>
        <end position="161"/>
    </location>
</feature>
<evidence type="ECO:0000256" key="11">
    <source>
        <dbReference type="ARBA" id="ARBA00023315"/>
    </source>
</evidence>
<sequence>MLFNSQALVLGLLPLALLGWYLAPSRPARQWWVVIASLTFYAFWDVRFVPVLVGLTLVNWFVARAHAASPRGWWADLGIVLNLAVLGWVKYANFIADNVAWILGGRHEAWNIILPLGVSFYVFQKVSYLVDLKRGHAKTYPLTDFFLFVTFFPQLVAGPLVRHNEVIWQFALDPRRPEMAENLARGLVLFTIGVVKKVGIADTIAPVADAAFARAAGAEAFGAGDAWLGAIAYTLQIYFDFSGYSDMAIGLALMFGLRLPMNFDAPYRAASIREFWRRWHMTLSRFLRDYLYVPLGGNRSGAARQAVNVIVTMLLGGLWHGAAWTFVVWGGLHGIALALNGAWNRAGLRMPWVIGWALTMLFVIVGWVLFRAPDFATAARVLEAMIGLPLRTALETDTTQQVALAAGIVVAVLGPTSQGAALERLRPRPWVGAAVGLVLFLMLLVIGGRVPNEFIYFQF</sequence>
<dbReference type="GO" id="GO:0042121">
    <property type="term" value="P:alginic acid biosynthetic process"/>
    <property type="evidence" value="ECO:0007669"/>
    <property type="project" value="UniProtKB-KW"/>
</dbReference>
<reference evidence="15" key="1">
    <citation type="submission" date="2020-01" db="EMBL/GenBank/DDBJ databases">
        <authorList>
            <person name="Rat A."/>
        </authorList>
    </citation>
    <scope>NUCLEOTIDE SEQUENCE</scope>
    <source>
        <strain evidence="15">LMG 31161</strain>
    </source>
</reference>
<feature type="transmembrane region" description="Helical" evidence="14">
    <location>
        <begin position="109"/>
        <end position="130"/>
    </location>
</feature>
<evidence type="ECO:0000256" key="6">
    <source>
        <dbReference type="ARBA" id="ARBA00022679"/>
    </source>
</evidence>
<comment type="caution">
    <text evidence="15">The sequence shown here is derived from an EMBL/GenBank/DDBJ whole genome shotgun (WGS) entry which is preliminary data.</text>
</comment>
<evidence type="ECO:0000256" key="10">
    <source>
        <dbReference type="ARBA" id="ARBA00023136"/>
    </source>
</evidence>
<comment type="similarity">
    <text evidence="3 13">Belongs to the membrane-bound acyltransferase family.</text>
</comment>
<proteinExistence type="inferred from homology"/>
<dbReference type="PIRSF" id="PIRSF016636">
    <property type="entry name" value="AlgI_DltB"/>
    <property type="match status" value="1"/>
</dbReference>
<dbReference type="Pfam" id="PF03062">
    <property type="entry name" value="MBOAT"/>
    <property type="match status" value="1"/>
</dbReference>
<evidence type="ECO:0000313" key="17">
    <source>
        <dbReference type="Proteomes" id="UP000746741"/>
    </source>
</evidence>
<dbReference type="PANTHER" id="PTHR13285:SF23">
    <property type="entry name" value="TEICHOIC ACID D-ALANYLTRANSFERASE"/>
    <property type="match status" value="1"/>
</dbReference>
<comment type="pathway">
    <text evidence="2">Glycan biosynthesis; alginate biosynthesis.</text>
</comment>
<keyword evidence="8" id="KW-0016">Alginate biosynthesis</keyword>
<protein>
    <recommendedName>
        <fullName evidence="4">Probable alginate O-acetylase AlgI</fullName>
    </recommendedName>
    <alternativeName>
        <fullName evidence="12">Alginate biosynthesis protein AlgI</fullName>
    </alternativeName>
</protein>
<evidence type="ECO:0000256" key="3">
    <source>
        <dbReference type="ARBA" id="ARBA00010323"/>
    </source>
</evidence>
<comment type="subcellular location">
    <subcellularLocation>
        <location evidence="1">Cell membrane</location>
        <topology evidence="1">Multi-pass membrane protein</topology>
    </subcellularLocation>
</comment>
<keyword evidence="5 13" id="KW-1003">Cell membrane</keyword>
<evidence type="ECO:0000313" key="18">
    <source>
        <dbReference type="Proteomes" id="UP001138708"/>
    </source>
</evidence>
<dbReference type="InterPro" id="IPR051085">
    <property type="entry name" value="MB_O-acyltransferase"/>
</dbReference>
<evidence type="ECO:0000256" key="2">
    <source>
        <dbReference type="ARBA" id="ARBA00005182"/>
    </source>
</evidence>
<reference evidence="16 17" key="2">
    <citation type="submission" date="2020-02" db="EMBL/GenBank/DDBJ databases">
        <authorList>
            <person name="Sun Q."/>
            <person name="Inoue M."/>
        </authorList>
    </citation>
    <scope>NUCLEOTIDE SEQUENCE [LARGE SCALE GENOMIC DNA]</scope>
    <source>
        <strain evidence="16 17">KCTC 22478</strain>
    </source>
</reference>
<feature type="transmembrane region" description="Helical" evidence="14">
    <location>
        <begin position="309"/>
        <end position="332"/>
    </location>
</feature>
<accession>A0A9X9WFB2</accession>
<keyword evidence="6 13" id="KW-0808">Transferase</keyword>
<evidence type="ECO:0000256" key="7">
    <source>
        <dbReference type="ARBA" id="ARBA00022692"/>
    </source>
</evidence>
<dbReference type="EMBL" id="JAAEDK010000013">
    <property type="protein sequence ID" value="MBR0659022.1"/>
    <property type="molecule type" value="Genomic_DNA"/>
</dbReference>
<evidence type="ECO:0000313" key="16">
    <source>
        <dbReference type="EMBL" id="NKE16959.1"/>
    </source>
</evidence>
<keyword evidence="9 14" id="KW-1133">Transmembrane helix</keyword>
<dbReference type="PIRSF" id="PIRSF500217">
    <property type="entry name" value="AlgI"/>
    <property type="match status" value="1"/>
</dbReference>
<evidence type="ECO:0000256" key="5">
    <source>
        <dbReference type="ARBA" id="ARBA00022475"/>
    </source>
</evidence>
<evidence type="ECO:0000256" key="9">
    <source>
        <dbReference type="ARBA" id="ARBA00022989"/>
    </source>
</evidence>
<name>A0A9X9WFB2_9PROT</name>
<organism evidence="15 18">
    <name type="scientific">Neoroseomonas oryzicola</name>
    <dbReference type="NCBI Taxonomy" id="535904"/>
    <lineage>
        <taxon>Bacteria</taxon>
        <taxon>Pseudomonadati</taxon>
        <taxon>Pseudomonadota</taxon>
        <taxon>Alphaproteobacteria</taxon>
        <taxon>Acetobacterales</taxon>
        <taxon>Acetobacteraceae</taxon>
        <taxon>Neoroseomonas</taxon>
    </lineage>
</organism>
<reference evidence="15" key="3">
    <citation type="journal article" date="2021" name="Syst. Appl. Microbiol.">
        <title>Roseomonas hellenica sp. nov., isolated from roots of wild-growing Alkanna tinctoria.</title>
        <authorList>
            <person name="Rat A."/>
            <person name="Naranjo H.D."/>
            <person name="Lebbe L."/>
            <person name="Cnockaert M."/>
            <person name="Krigas N."/>
            <person name="Grigoriadou K."/>
            <person name="Maloupa E."/>
            <person name="Willems A."/>
        </authorList>
    </citation>
    <scope>NUCLEOTIDE SEQUENCE</scope>
    <source>
        <strain evidence="15">LMG 31161</strain>
    </source>
</reference>
<dbReference type="RefSeq" id="WP_168040842.1">
    <property type="nucleotide sequence ID" value="NZ_JAAEDK010000013.1"/>
</dbReference>
<dbReference type="GO" id="GO:0005886">
    <property type="term" value="C:plasma membrane"/>
    <property type="evidence" value="ECO:0007669"/>
    <property type="project" value="UniProtKB-SubCell"/>
</dbReference>
<dbReference type="AlphaFoldDB" id="A0A9X9WFB2"/>
<evidence type="ECO:0000313" key="15">
    <source>
        <dbReference type="EMBL" id="MBR0659022.1"/>
    </source>
</evidence>
<dbReference type="GO" id="GO:0016746">
    <property type="term" value="F:acyltransferase activity"/>
    <property type="evidence" value="ECO:0007669"/>
    <property type="project" value="UniProtKB-KW"/>
</dbReference>
<dbReference type="Proteomes" id="UP001138708">
    <property type="component" value="Unassembled WGS sequence"/>
</dbReference>
<feature type="transmembrane region" description="Helical" evidence="14">
    <location>
        <begin position="41"/>
        <end position="61"/>
    </location>
</feature>
<evidence type="ECO:0000256" key="4">
    <source>
        <dbReference type="ARBA" id="ARBA00016084"/>
    </source>
</evidence>
<dbReference type="EMBL" id="JAAVUP010000002">
    <property type="protein sequence ID" value="NKE16959.1"/>
    <property type="molecule type" value="Genomic_DNA"/>
</dbReference>
<feature type="transmembrane region" description="Helical" evidence="14">
    <location>
        <begin position="430"/>
        <end position="450"/>
    </location>
</feature>
<dbReference type="PANTHER" id="PTHR13285">
    <property type="entry name" value="ACYLTRANSFERASE"/>
    <property type="match status" value="1"/>
</dbReference>
<dbReference type="InterPro" id="IPR024194">
    <property type="entry name" value="Ac/AlaTfrase_AlgI/DltB"/>
</dbReference>
<feature type="transmembrane region" description="Helical" evidence="14">
    <location>
        <begin position="352"/>
        <end position="370"/>
    </location>
</feature>
<keyword evidence="17" id="KW-1185">Reference proteome</keyword>